<gene>
    <name evidence="12" type="ORF">JAZ07_11840</name>
</gene>
<dbReference type="InterPro" id="IPR019760">
    <property type="entry name" value="DNA-dir_DNA_pol_A_CS"/>
</dbReference>
<dbReference type="Gene3D" id="3.30.70.370">
    <property type="match status" value="1"/>
</dbReference>
<dbReference type="FunFam" id="1.10.150.20:FF:000002">
    <property type="entry name" value="DNA polymerase I"/>
    <property type="match status" value="1"/>
</dbReference>
<comment type="subunit">
    <text evidence="2">Single-chain monomer with multiple functions.</text>
</comment>
<comment type="similarity">
    <text evidence="1">Belongs to the DNA polymerase type-A family.</text>
</comment>
<keyword evidence="9" id="KW-0238">DNA-binding</keyword>
<evidence type="ECO:0000256" key="7">
    <source>
        <dbReference type="ARBA" id="ARBA00022705"/>
    </source>
</evidence>
<dbReference type="EC" id="2.7.7.7" evidence="3"/>
<reference evidence="12" key="1">
    <citation type="journal article" date="2021" name="Proc. Natl. Acad. Sci. U.S.A.">
        <title>Global biogeography of chemosynthetic symbionts reveals both localized and globally distributed symbiont groups. .</title>
        <authorList>
            <person name="Osvatic J.T."/>
            <person name="Wilkins L.G.E."/>
            <person name="Leibrecht L."/>
            <person name="Leray M."/>
            <person name="Zauner S."/>
            <person name="Polzin J."/>
            <person name="Camacho Y."/>
            <person name="Gros O."/>
            <person name="van Gils J.A."/>
            <person name="Eisen J.A."/>
            <person name="Petersen J.M."/>
            <person name="Yuen B."/>
        </authorList>
    </citation>
    <scope>NUCLEOTIDE SEQUENCE</scope>
    <source>
        <strain evidence="12">MAGclacostrist064TRANS</strain>
    </source>
</reference>
<evidence type="ECO:0000256" key="5">
    <source>
        <dbReference type="ARBA" id="ARBA00022679"/>
    </source>
</evidence>
<dbReference type="EMBL" id="JAEPCM010000412">
    <property type="protein sequence ID" value="MCG7947025.1"/>
    <property type="molecule type" value="Genomic_DNA"/>
</dbReference>
<evidence type="ECO:0000256" key="8">
    <source>
        <dbReference type="ARBA" id="ARBA00022932"/>
    </source>
</evidence>
<dbReference type="Gene3D" id="1.10.150.20">
    <property type="entry name" value="5' to 3' exonuclease, C-terminal subdomain"/>
    <property type="match status" value="1"/>
</dbReference>
<comment type="caution">
    <text evidence="12">The sequence shown here is derived from an EMBL/GenBank/DDBJ whole genome shotgun (WGS) entry which is preliminary data.</text>
</comment>
<name>A0A9E4KF27_9GAMM</name>
<dbReference type="PANTHER" id="PTHR10133:SF27">
    <property type="entry name" value="DNA POLYMERASE NU"/>
    <property type="match status" value="1"/>
</dbReference>
<proteinExistence type="inferred from homology"/>
<evidence type="ECO:0000256" key="10">
    <source>
        <dbReference type="ARBA" id="ARBA00049244"/>
    </source>
</evidence>
<dbReference type="PRINTS" id="PR00868">
    <property type="entry name" value="DNAPOLI"/>
</dbReference>
<dbReference type="PANTHER" id="PTHR10133">
    <property type="entry name" value="DNA POLYMERASE I"/>
    <property type="match status" value="1"/>
</dbReference>
<evidence type="ECO:0000313" key="12">
    <source>
        <dbReference type="EMBL" id="MCG7947025.1"/>
    </source>
</evidence>
<evidence type="ECO:0000256" key="2">
    <source>
        <dbReference type="ARBA" id="ARBA00011541"/>
    </source>
</evidence>
<organism evidence="12 13">
    <name type="scientific">Candidatus Thiodiazotropha taylori</name>
    <dbReference type="NCBI Taxonomy" id="2792791"/>
    <lineage>
        <taxon>Bacteria</taxon>
        <taxon>Pseudomonadati</taxon>
        <taxon>Pseudomonadota</taxon>
        <taxon>Gammaproteobacteria</taxon>
        <taxon>Chromatiales</taxon>
        <taxon>Sedimenticolaceae</taxon>
        <taxon>Candidatus Thiodiazotropha</taxon>
    </lineage>
</organism>
<dbReference type="GO" id="GO:0006261">
    <property type="term" value="P:DNA-templated DNA replication"/>
    <property type="evidence" value="ECO:0007669"/>
    <property type="project" value="InterPro"/>
</dbReference>
<dbReference type="Gene3D" id="1.20.1060.10">
    <property type="entry name" value="Taq DNA Polymerase, Chain T, domain 4"/>
    <property type="match status" value="1"/>
</dbReference>
<evidence type="ECO:0000259" key="11">
    <source>
        <dbReference type="SMART" id="SM00482"/>
    </source>
</evidence>
<dbReference type="PROSITE" id="PS00447">
    <property type="entry name" value="DNA_POLYMERASE_A"/>
    <property type="match status" value="1"/>
</dbReference>
<dbReference type="GO" id="GO:0003677">
    <property type="term" value="F:DNA binding"/>
    <property type="evidence" value="ECO:0007669"/>
    <property type="project" value="UniProtKB-KW"/>
</dbReference>
<dbReference type="InterPro" id="IPR002298">
    <property type="entry name" value="DNA_polymerase_A"/>
</dbReference>
<dbReference type="GO" id="GO:0006302">
    <property type="term" value="P:double-strand break repair"/>
    <property type="evidence" value="ECO:0007669"/>
    <property type="project" value="TreeGrafter"/>
</dbReference>
<evidence type="ECO:0000256" key="6">
    <source>
        <dbReference type="ARBA" id="ARBA00022695"/>
    </source>
</evidence>
<evidence type="ECO:0000256" key="3">
    <source>
        <dbReference type="ARBA" id="ARBA00012417"/>
    </source>
</evidence>
<dbReference type="GO" id="GO:0003887">
    <property type="term" value="F:DNA-directed DNA polymerase activity"/>
    <property type="evidence" value="ECO:0007669"/>
    <property type="project" value="UniProtKB-KW"/>
</dbReference>
<dbReference type="CDD" id="cd08637">
    <property type="entry name" value="DNA_pol_A_pol_I_C"/>
    <property type="match status" value="1"/>
</dbReference>
<keyword evidence="6" id="KW-0548">Nucleotidyltransferase</keyword>
<feature type="non-terminal residue" evidence="12">
    <location>
        <position position="1"/>
    </location>
</feature>
<evidence type="ECO:0000313" key="13">
    <source>
        <dbReference type="Proteomes" id="UP000886667"/>
    </source>
</evidence>
<dbReference type="InterPro" id="IPR043502">
    <property type="entry name" value="DNA/RNA_pol_sf"/>
</dbReference>
<evidence type="ECO:0000256" key="9">
    <source>
        <dbReference type="ARBA" id="ARBA00023125"/>
    </source>
</evidence>
<keyword evidence="7" id="KW-0235">DNA replication</keyword>
<evidence type="ECO:0000256" key="1">
    <source>
        <dbReference type="ARBA" id="ARBA00007705"/>
    </source>
</evidence>
<sequence>GEVFFNELQLPVISKTPKGAPSTAESVLVELAHQGHQLPSVILQHRGLAKLKSTYTDKLPEMVNPTTGRVHTSYHQAVAATGRLSSTDPNLQNIPIRSEEGRRIRQAFVPQAGWKMVAADYSQIELRIMAHLSQDQGLLKAFSEGKDIHTATAAEVFGADLEAVSSDQRRSAKAINFGLIYGMSAFGLARQLGIERKAAQEYVDLYFDRYPGVAEFMDRIREQAHQQGYVETLFGRRLYLPDINARNHQRRTAAERTAINAPMQGTAADIIKRAMLAVDEWIEGEKPPVRMLMQVHDELVFEVEPGYLDEAKRVLTERMQGAAKLDVPLLVEVGVGDNWDQAH</sequence>
<keyword evidence="5" id="KW-0808">Transferase</keyword>
<dbReference type="Pfam" id="PF00476">
    <property type="entry name" value="DNA_pol_A"/>
    <property type="match status" value="1"/>
</dbReference>
<dbReference type="SMART" id="SM00482">
    <property type="entry name" value="POLAc"/>
    <property type="match status" value="1"/>
</dbReference>
<accession>A0A9E4KF27</accession>
<dbReference type="AlphaFoldDB" id="A0A9E4KF27"/>
<dbReference type="InterPro" id="IPR001098">
    <property type="entry name" value="DNA-dir_DNA_pol_A_palm_dom"/>
</dbReference>
<dbReference type="SUPFAM" id="SSF56672">
    <property type="entry name" value="DNA/RNA polymerases"/>
    <property type="match status" value="1"/>
</dbReference>
<keyword evidence="8" id="KW-0239">DNA-directed DNA polymerase</keyword>
<evidence type="ECO:0000256" key="4">
    <source>
        <dbReference type="ARBA" id="ARBA00020311"/>
    </source>
</evidence>
<dbReference type="Proteomes" id="UP000886667">
    <property type="component" value="Unassembled WGS sequence"/>
</dbReference>
<comment type="catalytic activity">
    <reaction evidence="10">
        <text>DNA(n) + a 2'-deoxyribonucleoside 5'-triphosphate = DNA(n+1) + diphosphate</text>
        <dbReference type="Rhea" id="RHEA:22508"/>
        <dbReference type="Rhea" id="RHEA-COMP:17339"/>
        <dbReference type="Rhea" id="RHEA-COMP:17340"/>
        <dbReference type="ChEBI" id="CHEBI:33019"/>
        <dbReference type="ChEBI" id="CHEBI:61560"/>
        <dbReference type="ChEBI" id="CHEBI:173112"/>
        <dbReference type="EC" id="2.7.7.7"/>
    </reaction>
</comment>
<protein>
    <recommendedName>
        <fullName evidence="4">DNA polymerase I</fullName>
        <ecNumber evidence="3">2.7.7.7</ecNumber>
    </recommendedName>
</protein>
<feature type="domain" description="DNA-directed DNA polymerase family A palm" evidence="11">
    <location>
        <begin position="101"/>
        <end position="307"/>
    </location>
</feature>